<dbReference type="GO" id="GO:0003677">
    <property type="term" value="F:DNA binding"/>
    <property type="evidence" value="ECO:0007669"/>
    <property type="project" value="UniProtKB-KW"/>
</dbReference>
<evidence type="ECO:0000313" key="3">
    <source>
        <dbReference type="Proteomes" id="UP000256877"/>
    </source>
</evidence>
<dbReference type="OrthoDB" id="24055at2157"/>
<dbReference type="Proteomes" id="UP000257123">
    <property type="component" value="Unassembled WGS sequence"/>
</dbReference>
<dbReference type="EMBL" id="NMUE01000062">
    <property type="protein sequence ID" value="RFA93469.1"/>
    <property type="molecule type" value="Genomic_DNA"/>
</dbReference>
<gene>
    <name evidence="1" type="ORF">CGL51_12865</name>
    <name evidence="2" type="ORF">CGL52_00315</name>
</gene>
<evidence type="ECO:0000313" key="1">
    <source>
        <dbReference type="EMBL" id="RFA93469.1"/>
    </source>
</evidence>
<protein>
    <submittedName>
        <fullName evidence="1">DNA-binding protein</fullName>
    </submittedName>
</protein>
<dbReference type="Proteomes" id="UP000256877">
    <property type="component" value="Unassembled WGS sequence"/>
</dbReference>
<evidence type="ECO:0000313" key="2">
    <source>
        <dbReference type="EMBL" id="RFB00346.1"/>
    </source>
</evidence>
<proteinExistence type="predicted"/>
<dbReference type="EMBL" id="NMUF01000001">
    <property type="protein sequence ID" value="RFB00346.1"/>
    <property type="molecule type" value="Genomic_DNA"/>
</dbReference>
<sequence>MRMCEILAKYLVEIVAGARGNVVSFVVGDVARWAEAKMRPSRSVVFKVSNMAEALLAGGYLEKIGKKYILKRDTPLWVKAKAGDVEALCDIIESALLNYSKVVR</sequence>
<evidence type="ECO:0000313" key="4">
    <source>
        <dbReference type="Proteomes" id="UP000257123"/>
    </source>
</evidence>
<keyword evidence="1" id="KW-0238">DNA-binding</keyword>
<accession>A0A371QUU6</accession>
<dbReference type="RefSeq" id="WP_116421992.1">
    <property type="nucleotide sequence ID" value="NZ_NMUE01000062.1"/>
</dbReference>
<name>A0A371QUU6_9CREN</name>
<comment type="caution">
    <text evidence="1">The sequence shown here is derived from an EMBL/GenBank/DDBJ whole genome shotgun (WGS) entry which is preliminary data.</text>
</comment>
<organism evidence="1 4">
    <name type="scientific">Pyrobaculum aerophilum</name>
    <dbReference type="NCBI Taxonomy" id="13773"/>
    <lineage>
        <taxon>Archaea</taxon>
        <taxon>Thermoproteota</taxon>
        <taxon>Thermoprotei</taxon>
        <taxon>Thermoproteales</taxon>
        <taxon>Thermoproteaceae</taxon>
        <taxon>Pyrobaculum</taxon>
    </lineage>
</organism>
<dbReference type="AlphaFoldDB" id="A0A371QUU6"/>
<reference evidence="3 4" key="1">
    <citation type="submission" date="2017-07" db="EMBL/GenBank/DDBJ databases">
        <title>Draft genome sequence of aerobic hyperthermophilic archaea, Pyrobaculum aerophilum YKB31 and YKB32.</title>
        <authorList>
            <person name="Mochizuki T."/>
            <person name="Berliner A.J."/>
            <person name="Yoshida-Takashima Y."/>
            <person name="Takaki Y."/>
            <person name="Nunoura T."/>
            <person name="Takai K."/>
        </authorList>
    </citation>
    <scope>NUCLEOTIDE SEQUENCE [LARGE SCALE GENOMIC DNA]</scope>
    <source>
        <strain evidence="1 4">YKB31</strain>
        <strain evidence="2 3">YKB32</strain>
    </source>
</reference>